<gene>
    <name evidence="1" type="ORF">HPB50_024044</name>
</gene>
<reference evidence="1" key="1">
    <citation type="submission" date="2020-05" db="EMBL/GenBank/DDBJ databases">
        <title>Large-scale comparative analyses of tick genomes elucidate their genetic diversity and vector capacities.</title>
        <authorList>
            <person name="Jia N."/>
            <person name="Wang J."/>
            <person name="Shi W."/>
            <person name="Du L."/>
            <person name="Sun Y."/>
            <person name="Zhan W."/>
            <person name="Jiang J."/>
            <person name="Wang Q."/>
            <person name="Zhang B."/>
            <person name="Ji P."/>
            <person name="Sakyi L.B."/>
            <person name="Cui X."/>
            <person name="Yuan T."/>
            <person name="Jiang B."/>
            <person name="Yang W."/>
            <person name="Lam T.T.-Y."/>
            <person name="Chang Q."/>
            <person name="Ding S."/>
            <person name="Wang X."/>
            <person name="Zhu J."/>
            <person name="Ruan X."/>
            <person name="Zhao L."/>
            <person name="Wei J."/>
            <person name="Que T."/>
            <person name="Du C."/>
            <person name="Cheng J."/>
            <person name="Dai P."/>
            <person name="Han X."/>
            <person name="Huang E."/>
            <person name="Gao Y."/>
            <person name="Liu J."/>
            <person name="Shao H."/>
            <person name="Ye R."/>
            <person name="Li L."/>
            <person name="Wei W."/>
            <person name="Wang X."/>
            <person name="Wang C."/>
            <person name="Yang T."/>
            <person name="Huo Q."/>
            <person name="Li W."/>
            <person name="Guo W."/>
            <person name="Chen H."/>
            <person name="Zhou L."/>
            <person name="Ni X."/>
            <person name="Tian J."/>
            <person name="Zhou Y."/>
            <person name="Sheng Y."/>
            <person name="Liu T."/>
            <person name="Pan Y."/>
            <person name="Xia L."/>
            <person name="Li J."/>
            <person name="Zhao F."/>
            <person name="Cao W."/>
        </authorList>
    </citation>
    <scope>NUCLEOTIDE SEQUENCE</scope>
    <source>
        <strain evidence="1">Hyas-2018</strain>
    </source>
</reference>
<keyword evidence="2" id="KW-1185">Reference proteome</keyword>
<name>A0ACB7SS49_HYAAI</name>
<accession>A0ACB7SS49</accession>
<dbReference type="EMBL" id="CM023483">
    <property type="protein sequence ID" value="KAH6936881.1"/>
    <property type="molecule type" value="Genomic_DNA"/>
</dbReference>
<evidence type="ECO:0000313" key="2">
    <source>
        <dbReference type="Proteomes" id="UP000821845"/>
    </source>
</evidence>
<protein>
    <submittedName>
        <fullName evidence="1">Uncharacterized protein</fullName>
    </submittedName>
</protein>
<evidence type="ECO:0000313" key="1">
    <source>
        <dbReference type="EMBL" id="KAH6936881.1"/>
    </source>
</evidence>
<organism evidence="1 2">
    <name type="scientific">Hyalomma asiaticum</name>
    <name type="common">Tick</name>
    <dbReference type="NCBI Taxonomy" id="266040"/>
    <lineage>
        <taxon>Eukaryota</taxon>
        <taxon>Metazoa</taxon>
        <taxon>Ecdysozoa</taxon>
        <taxon>Arthropoda</taxon>
        <taxon>Chelicerata</taxon>
        <taxon>Arachnida</taxon>
        <taxon>Acari</taxon>
        <taxon>Parasitiformes</taxon>
        <taxon>Ixodida</taxon>
        <taxon>Ixodoidea</taxon>
        <taxon>Ixodidae</taxon>
        <taxon>Hyalomminae</taxon>
        <taxon>Hyalomma</taxon>
    </lineage>
</organism>
<dbReference type="Proteomes" id="UP000821845">
    <property type="component" value="Chromosome 3"/>
</dbReference>
<comment type="caution">
    <text evidence="1">The sequence shown here is derived from an EMBL/GenBank/DDBJ whole genome shotgun (WGS) entry which is preliminary data.</text>
</comment>
<sequence>MEAVFSSAPSAIASFVRMTSLNTKPVAKSWKRRHSSACYCDDHVRRKGFKYERNQPMPCPKCGFETQQTKDLSMSTRHHNYGRQQIRDDDDDDYGSSSGYGGSGYGYYGSGGGAGDVDENDDEDDDDDDEDDDEDEDDDSDEESEEDDEKEGEKEDTTESKE</sequence>
<proteinExistence type="predicted"/>